<organism evidence="2 3">
    <name type="scientific">Timema podura</name>
    <name type="common">Walking stick</name>
    <dbReference type="NCBI Taxonomy" id="61482"/>
    <lineage>
        <taxon>Eukaryota</taxon>
        <taxon>Metazoa</taxon>
        <taxon>Ecdysozoa</taxon>
        <taxon>Arthropoda</taxon>
        <taxon>Hexapoda</taxon>
        <taxon>Insecta</taxon>
        <taxon>Pterygota</taxon>
        <taxon>Neoptera</taxon>
        <taxon>Polyneoptera</taxon>
        <taxon>Phasmatodea</taxon>
        <taxon>Timematodea</taxon>
        <taxon>Timematoidea</taxon>
        <taxon>Timematidae</taxon>
        <taxon>Timema</taxon>
    </lineage>
</organism>
<feature type="compositionally biased region" description="Polar residues" evidence="1">
    <location>
        <begin position="117"/>
        <end position="130"/>
    </location>
</feature>
<comment type="caution">
    <text evidence="2">The sequence shown here is derived from an EMBL/GenBank/DDBJ whole genome shotgun (WGS) entry which is preliminary data.</text>
</comment>
<dbReference type="EMBL" id="CAJPIN010045424">
    <property type="protein sequence ID" value="CAG2065652.1"/>
    <property type="molecule type" value="Genomic_DNA"/>
</dbReference>
<feature type="region of interest" description="Disordered" evidence="1">
    <location>
        <begin position="1"/>
        <end position="35"/>
    </location>
</feature>
<name>A0ABN7PHD6_TIMPD</name>
<feature type="region of interest" description="Disordered" evidence="1">
    <location>
        <begin position="93"/>
        <end position="130"/>
    </location>
</feature>
<feature type="non-terminal residue" evidence="2">
    <location>
        <position position="1"/>
    </location>
</feature>
<accession>A0ABN7PHD6</accession>
<evidence type="ECO:0000256" key="1">
    <source>
        <dbReference type="SAM" id="MobiDB-lite"/>
    </source>
</evidence>
<protein>
    <submittedName>
        <fullName evidence="2">Uncharacterized protein</fullName>
    </submittedName>
</protein>
<reference evidence="2" key="1">
    <citation type="submission" date="2021-03" db="EMBL/GenBank/DDBJ databases">
        <authorList>
            <person name="Tran Van P."/>
        </authorList>
    </citation>
    <scope>NUCLEOTIDE SEQUENCE</scope>
</reference>
<gene>
    <name evidence="2" type="ORF">TPAB3V08_LOCUS12596</name>
</gene>
<evidence type="ECO:0000313" key="2">
    <source>
        <dbReference type="EMBL" id="CAG2065652.1"/>
    </source>
</evidence>
<keyword evidence="3" id="KW-1185">Reference proteome</keyword>
<feature type="compositionally biased region" description="Polar residues" evidence="1">
    <location>
        <begin position="12"/>
        <end position="22"/>
    </location>
</feature>
<sequence length="130" mass="14638">RRDGPQGYHHTGVSTHGTNRPTQHQHHHGGNKHREFDFRPWSYLEATNRRCVPIGQTGCDVTERAANERRLDLTVIASVSFIKNHLIIAMEKNIHPPHPPVPSTKITQRIGGRGGRTLTSKNDVNSLMDI</sequence>
<evidence type="ECO:0000313" key="3">
    <source>
        <dbReference type="Proteomes" id="UP001153148"/>
    </source>
</evidence>
<proteinExistence type="predicted"/>
<dbReference type="Proteomes" id="UP001153148">
    <property type="component" value="Unassembled WGS sequence"/>
</dbReference>